<feature type="region of interest" description="Disordered" evidence="1">
    <location>
        <begin position="374"/>
        <end position="475"/>
    </location>
</feature>
<accession>A0A9P0FEJ4</accession>
<dbReference type="PANTHER" id="PTHR33053">
    <property type="entry name" value="PROTEIN, PUTATIVE-RELATED"/>
    <property type="match status" value="1"/>
</dbReference>
<evidence type="ECO:0000256" key="1">
    <source>
        <dbReference type="SAM" id="MobiDB-lite"/>
    </source>
</evidence>
<dbReference type="AlphaFoldDB" id="A0A9P0FEJ4"/>
<proteinExistence type="predicted"/>
<dbReference type="PANTHER" id="PTHR33053:SF24">
    <property type="entry name" value="TRANSPOSASE DOMAIN-CONTAINING PROTEIN"/>
    <property type="match status" value="1"/>
</dbReference>
<dbReference type="Proteomes" id="UP001154078">
    <property type="component" value="Chromosome 2"/>
</dbReference>
<feature type="compositionally biased region" description="Low complexity" evidence="1">
    <location>
        <begin position="424"/>
        <end position="436"/>
    </location>
</feature>
<feature type="region of interest" description="Disordered" evidence="1">
    <location>
        <begin position="584"/>
        <end position="621"/>
    </location>
</feature>
<sequence length="639" mass="71766">MSARIVSKRQLRRKIKANVSKIMSEIKLSANQLDKNTFKKIRSNQTSNLLLSEQLVESKINSRSNLTSSKLDERAIVSPKKIIMPGLDETYAENILLSHTLSTSITQSKNITKQNSSYEVDTTNNVALSENTYALGTTNNVGSSKNTDVFLQNFQQWALKNNITHTAINDLIKLIKEKYPFLPNDARTILGTPKNNVRIKLDNGEMIYFGIENELRYILKSIQPEKRIKTFVLQFNVDGISPYNNSSLELWPILCKINNYEGIKPFVVAVFSGRGKPLPINKYLENFVNEAKNLLKNGLDFEYQKIRIQILLFTCDAPARAYLKQVKGHTSKNGCERCTITSQYENKKHFYPTGDHELLEDATVMLQNIIEASESESGAGVPPLTRKNNFYELENESETRNRSEMRDRSKSPDRSDTPLGALPSSYSSTRGRSISRVRSESRDRSQTRDRSQNRDTSETHDRSDTPLGALSSPSYSATLTSASSLSTSVALNEGVTERILQTMLSISEQVAQNTLRNQQILRILNSNECAVLKKPDNFPILPCTSKEISGSIGEETMKQYMVDFPCDDDEVIDLTTPSLICNSPMPPATPQTGVKLTKAQQQQQQQPPPSWVLENFQPPTSSGRYIGVKRLALNTSQLA</sequence>
<evidence type="ECO:0000313" key="3">
    <source>
        <dbReference type="Proteomes" id="UP001154078"/>
    </source>
</evidence>
<gene>
    <name evidence="2" type="ORF">MELIAE_LOCUS3797</name>
</gene>
<dbReference type="OrthoDB" id="10053513at2759"/>
<name>A0A9P0FEJ4_BRAAE</name>
<evidence type="ECO:0000313" key="2">
    <source>
        <dbReference type="EMBL" id="CAH0551118.1"/>
    </source>
</evidence>
<keyword evidence="3" id="KW-1185">Reference proteome</keyword>
<reference evidence="2" key="1">
    <citation type="submission" date="2021-12" db="EMBL/GenBank/DDBJ databases">
        <authorList>
            <person name="King R."/>
        </authorList>
    </citation>
    <scope>NUCLEOTIDE SEQUENCE</scope>
</reference>
<dbReference type="EMBL" id="OV121133">
    <property type="protein sequence ID" value="CAH0551118.1"/>
    <property type="molecule type" value="Genomic_DNA"/>
</dbReference>
<feature type="compositionally biased region" description="Basic and acidic residues" evidence="1">
    <location>
        <begin position="437"/>
        <end position="464"/>
    </location>
</feature>
<organism evidence="2 3">
    <name type="scientific">Brassicogethes aeneus</name>
    <name type="common">Rape pollen beetle</name>
    <name type="synonym">Meligethes aeneus</name>
    <dbReference type="NCBI Taxonomy" id="1431903"/>
    <lineage>
        <taxon>Eukaryota</taxon>
        <taxon>Metazoa</taxon>
        <taxon>Ecdysozoa</taxon>
        <taxon>Arthropoda</taxon>
        <taxon>Hexapoda</taxon>
        <taxon>Insecta</taxon>
        <taxon>Pterygota</taxon>
        <taxon>Neoptera</taxon>
        <taxon>Endopterygota</taxon>
        <taxon>Coleoptera</taxon>
        <taxon>Polyphaga</taxon>
        <taxon>Cucujiformia</taxon>
        <taxon>Nitidulidae</taxon>
        <taxon>Meligethinae</taxon>
        <taxon>Brassicogethes</taxon>
    </lineage>
</organism>
<protein>
    <submittedName>
        <fullName evidence="2">Uncharacterized protein</fullName>
    </submittedName>
</protein>
<feature type="compositionally biased region" description="Basic and acidic residues" evidence="1">
    <location>
        <begin position="397"/>
        <end position="416"/>
    </location>
</feature>